<dbReference type="InterPro" id="IPR050598">
    <property type="entry name" value="AminoAcid_Transporter"/>
</dbReference>
<evidence type="ECO:0000313" key="8">
    <source>
        <dbReference type="Proteomes" id="UP000008912"/>
    </source>
</evidence>
<dbReference type="Ensembl" id="ENSAMET00000048364.1">
    <property type="protein sequence ID" value="ENSAMEP00000038584.1"/>
    <property type="gene ID" value="ENSAMEG00000030494.1"/>
</dbReference>
<reference evidence="7" key="2">
    <citation type="submission" date="2025-08" db="UniProtKB">
        <authorList>
            <consortium name="Ensembl"/>
        </authorList>
    </citation>
    <scope>IDENTIFICATION</scope>
</reference>
<feature type="transmembrane region" description="Helical" evidence="6">
    <location>
        <begin position="20"/>
        <end position="42"/>
    </location>
</feature>
<dbReference type="Pfam" id="PF13520">
    <property type="entry name" value="AA_permease_2"/>
    <property type="match status" value="1"/>
</dbReference>
<sequence>MLEVYGSLPAFLKLWIELLIIRPSSQYIVALVFATYLLKPIFPTCPVPEEAAKLVACLCVLLLTAVNCYSVKAATRVQDAFAAAKLLALALIILLGFIQIGRAPCSRPSTVCMSALAVGAVHAGPAWVTTLPSRVLPRGVAAWGSRPLPPSVLRGTVYLHAPDSPHPGPDKPTCSQIAPWVPQLQRAGGWLRPHVESRIWPPPGRAPFSSAPHPCSPPPWPLGTAQLLTHITTRRCGHLTRFWLELAWSRPGGPPATLQTSLKTTCCYGSSPSRTPGQ</sequence>
<feature type="transmembrane region" description="Helical" evidence="6">
    <location>
        <begin position="80"/>
        <end position="98"/>
    </location>
</feature>
<dbReference type="Gene3D" id="1.20.1740.10">
    <property type="entry name" value="Amino acid/polyamine transporter I"/>
    <property type="match status" value="1"/>
</dbReference>
<protein>
    <submittedName>
        <fullName evidence="7">Uncharacterized protein</fullName>
    </submittedName>
</protein>
<evidence type="ECO:0000313" key="7">
    <source>
        <dbReference type="Ensembl" id="ENSAMEP00000038584.1"/>
    </source>
</evidence>
<comment type="subcellular location">
    <subcellularLocation>
        <location evidence="1">Membrane</location>
        <topology evidence="1">Multi-pass membrane protein</topology>
    </subcellularLocation>
</comment>
<dbReference type="GO" id="GO:0016020">
    <property type="term" value="C:membrane"/>
    <property type="evidence" value="ECO:0007669"/>
    <property type="project" value="UniProtKB-SubCell"/>
</dbReference>
<keyword evidence="4 6" id="KW-1133">Transmembrane helix</keyword>
<evidence type="ECO:0000256" key="2">
    <source>
        <dbReference type="ARBA" id="ARBA00007040"/>
    </source>
</evidence>
<dbReference type="InterPro" id="IPR002293">
    <property type="entry name" value="AA/rel_permease1"/>
</dbReference>
<name>A0A7N5P8Y3_AILME</name>
<evidence type="ECO:0000256" key="4">
    <source>
        <dbReference type="ARBA" id="ARBA00022989"/>
    </source>
</evidence>
<dbReference type="GeneTree" id="ENSGT00940000155581"/>
<proteinExistence type="inferred from homology"/>
<evidence type="ECO:0000256" key="6">
    <source>
        <dbReference type="SAM" id="Phobius"/>
    </source>
</evidence>
<accession>A0A7N5P8Y3</accession>
<keyword evidence="3 6" id="KW-0812">Transmembrane</keyword>
<organism evidence="7 8">
    <name type="scientific">Ailuropoda melanoleuca</name>
    <name type="common">Giant panda</name>
    <dbReference type="NCBI Taxonomy" id="9646"/>
    <lineage>
        <taxon>Eukaryota</taxon>
        <taxon>Metazoa</taxon>
        <taxon>Chordata</taxon>
        <taxon>Craniata</taxon>
        <taxon>Vertebrata</taxon>
        <taxon>Euteleostomi</taxon>
        <taxon>Mammalia</taxon>
        <taxon>Eutheria</taxon>
        <taxon>Laurasiatheria</taxon>
        <taxon>Carnivora</taxon>
        <taxon>Caniformia</taxon>
        <taxon>Ursidae</taxon>
        <taxon>Ailuropoda</taxon>
    </lineage>
</organism>
<keyword evidence="5 6" id="KW-0472">Membrane</keyword>
<dbReference type="GO" id="GO:0015175">
    <property type="term" value="F:neutral L-amino acid transmembrane transporter activity"/>
    <property type="evidence" value="ECO:0007669"/>
    <property type="project" value="TreeGrafter"/>
</dbReference>
<dbReference type="Proteomes" id="UP000008912">
    <property type="component" value="Unassembled WGS sequence"/>
</dbReference>
<dbReference type="PANTHER" id="PTHR11785:SF315">
    <property type="entry name" value="LARGE NEUTRAL AMINO ACIDS TRANSPORTER SMALL SUBUNIT 1"/>
    <property type="match status" value="1"/>
</dbReference>
<evidence type="ECO:0000256" key="3">
    <source>
        <dbReference type="ARBA" id="ARBA00022692"/>
    </source>
</evidence>
<dbReference type="AlphaFoldDB" id="A0A7N5P8Y3"/>
<dbReference type="InParanoid" id="A0A7N5P8Y3"/>
<reference evidence="7 8" key="1">
    <citation type="journal article" date="2010" name="Nature">
        <title>The sequence and de novo assembly of the giant panda genome.</title>
        <authorList>
            <person name="Li R."/>
            <person name="Fan W."/>
            <person name="Tian G."/>
            <person name="Zhu H."/>
            <person name="He L."/>
            <person name="Cai J."/>
            <person name="Huang Q."/>
            <person name="Cai Q."/>
            <person name="Li B."/>
            <person name="Bai Y."/>
            <person name="Zhang Z."/>
            <person name="Zhang Y."/>
            <person name="Wang W."/>
            <person name="Li J."/>
            <person name="Wei F."/>
            <person name="Li H."/>
            <person name="Jian M."/>
            <person name="Li J."/>
            <person name="Zhang Z."/>
            <person name="Nielsen R."/>
            <person name="Li D."/>
            <person name="Gu W."/>
            <person name="Yang Z."/>
            <person name="Xuan Z."/>
            <person name="Ryder O.A."/>
            <person name="Leung F.C."/>
            <person name="Zhou Y."/>
            <person name="Cao J."/>
            <person name="Sun X."/>
            <person name="Fu Y."/>
            <person name="Fang X."/>
            <person name="Guo X."/>
            <person name="Wang B."/>
            <person name="Hou R."/>
            <person name="Shen F."/>
            <person name="Mu B."/>
            <person name="Ni P."/>
            <person name="Lin R."/>
            <person name="Qian W."/>
            <person name="Wang G."/>
            <person name="Yu C."/>
            <person name="Nie W."/>
            <person name="Wang J."/>
            <person name="Wu Z."/>
            <person name="Liang H."/>
            <person name="Min J."/>
            <person name="Wu Q."/>
            <person name="Cheng S."/>
            <person name="Ruan J."/>
            <person name="Wang M."/>
            <person name="Shi Z."/>
            <person name="Wen M."/>
            <person name="Liu B."/>
            <person name="Ren X."/>
            <person name="Zheng H."/>
            <person name="Dong D."/>
            <person name="Cook K."/>
            <person name="Shan G."/>
            <person name="Zhang H."/>
            <person name="Kosiol C."/>
            <person name="Xie X."/>
            <person name="Lu Z."/>
            <person name="Zheng H."/>
            <person name="Li Y."/>
            <person name="Steiner C.C."/>
            <person name="Lam T.T."/>
            <person name="Lin S."/>
            <person name="Zhang Q."/>
            <person name="Li G."/>
            <person name="Tian J."/>
            <person name="Gong T."/>
            <person name="Liu H."/>
            <person name="Zhang D."/>
            <person name="Fang L."/>
            <person name="Ye C."/>
            <person name="Zhang J."/>
            <person name="Hu W."/>
            <person name="Xu A."/>
            <person name="Ren Y."/>
            <person name="Zhang G."/>
            <person name="Bruford M.W."/>
            <person name="Li Q."/>
            <person name="Ma L."/>
            <person name="Guo Y."/>
            <person name="An N."/>
            <person name="Hu Y."/>
            <person name="Zheng Y."/>
            <person name="Shi Y."/>
            <person name="Li Z."/>
            <person name="Liu Q."/>
            <person name="Chen Y."/>
            <person name="Zhao J."/>
            <person name="Qu N."/>
            <person name="Zhao S."/>
            <person name="Tian F."/>
            <person name="Wang X."/>
            <person name="Wang H."/>
            <person name="Xu L."/>
            <person name="Liu X."/>
            <person name="Vinar T."/>
            <person name="Wang Y."/>
            <person name="Lam T.W."/>
            <person name="Yiu S.M."/>
            <person name="Liu S."/>
            <person name="Zhang H."/>
            <person name="Li D."/>
            <person name="Huang Y."/>
            <person name="Wang X."/>
            <person name="Yang G."/>
            <person name="Jiang Z."/>
            <person name="Wang J."/>
            <person name="Qin N."/>
            <person name="Li L."/>
            <person name="Li J."/>
            <person name="Bolund L."/>
            <person name="Kristiansen K."/>
            <person name="Wong G.K."/>
            <person name="Olson M."/>
            <person name="Zhang X."/>
            <person name="Li S."/>
            <person name="Yang H."/>
            <person name="Wang J."/>
            <person name="Wang J."/>
        </authorList>
    </citation>
    <scope>NUCLEOTIDE SEQUENCE [LARGE SCALE GENOMIC DNA]</scope>
</reference>
<dbReference type="GO" id="GO:0015179">
    <property type="term" value="F:L-amino acid transmembrane transporter activity"/>
    <property type="evidence" value="ECO:0007669"/>
    <property type="project" value="TreeGrafter"/>
</dbReference>
<reference evidence="7" key="3">
    <citation type="submission" date="2025-09" db="UniProtKB">
        <authorList>
            <consortium name="Ensembl"/>
        </authorList>
    </citation>
    <scope>IDENTIFICATION</scope>
</reference>
<evidence type="ECO:0000256" key="5">
    <source>
        <dbReference type="ARBA" id="ARBA00023136"/>
    </source>
</evidence>
<comment type="similarity">
    <text evidence="2">Belongs to the amino acid-polyamine-organocation (APC) superfamily. L-type amino acid transporter (LAT) (TC 2.A.3.8) family.</text>
</comment>
<keyword evidence="8" id="KW-1185">Reference proteome</keyword>
<evidence type="ECO:0000256" key="1">
    <source>
        <dbReference type="ARBA" id="ARBA00004141"/>
    </source>
</evidence>
<dbReference type="PANTHER" id="PTHR11785">
    <property type="entry name" value="AMINO ACID TRANSPORTER"/>
    <property type="match status" value="1"/>
</dbReference>